<organism evidence="2 3">
    <name type="scientific">Streptomyces tamarix</name>
    <dbReference type="NCBI Taxonomy" id="3078565"/>
    <lineage>
        <taxon>Bacteria</taxon>
        <taxon>Bacillati</taxon>
        <taxon>Actinomycetota</taxon>
        <taxon>Actinomycetes</taxon>
        <taxon>Kitasatosporales</taxon>
        <taxon>Streptomycetaceae</taxon>
        <taxon>Streptomyces</taxon>
    </lineage>
</organism>
<protein>
    <submittedName>
        <fullName evidence="2">NAD(P)-dependent oxidoreductase</fullName>
    </submittedName>
</protein>
<reference evidence="2 3" key="1">
    <citation type="submission" date="2023-09" db="EMBL/GenBank/DDBJ databases">
        <title>Streptomyces sp. nov.: A antagonism against Alternaria gaisen Producing Streptochlin, Isolated from Tamarix root soil.</title>
        <authorList>
            <person name="Chen Y."/>
        </authorList>
    </citation>
    <scope>NUCLEOTIDE SEQUENCE [LARGE SCALE GENOMIC DNA]</scope>
    <source>
        <strain evidence="2 3">TRM76323</strain>
    </source>
</reference>
<comment type="caution">
    <text evidence="2">The sequence shown here is derived from an EMBL/GenBank/DDBJ whole genome shotgun (WGS) entry which is preliminary data.</text>
</comment>
<dbReference type="InterPro" id="IPR050177">
    <property type="entry name" value="Lipid_A_modif_metabolic_enz"/>
</dbReference>
<proteinExistence type="predicted"/>
<dbReference type="InterPro" id="IPR036291">
    <property type="entry name" value="NAD(P)-bd_dom_sf"/>
</dbReference>
<dbReference type="EMBL" id="JAWCTQ010000015">
    <property type="protein sequence ID" value="MDT9683197.1"/>
    <property type="molecule type" value="Genomic_DNA"/>
</dbReference>
<dbReference type="PANTHER" id="PTHR43245">
    <property type="entry name" value="BIFUNCTIONAL POLYMYXIN RESISTANCE PROTEIN ARNA"/>
    <property type="match status" value="1"/>
</dbReference>
<dbReference type="PANTHER" id="PTHR43245:SF13">
    <property type="entry name" value="UDP-D-APIOSE_UDP-D-XYLOSE SYNTHASE 2"/>
    <property type="match status" value="1"/>
</dbReference>
<dbReference type="Pfam" id="PF01370">
    <property type="entry name" value="Epimerase"/>
    <property type="match status" value="2"/>
</dbReference>
<evidence type="ECO:0000313" key="3">
    <source>
        <dbReference type="Proteomes" id="UP001250181"/>
    </source>
</evidence>
<feature type="domain" description="NAD-dependent epimerase/dehydratase" evidence="1">
    <location>
        <begin position="14"/>
        <end position="147"/>
    </location>
</feature>
<dbReference type="InterPro" id="IPR001509">
    <property type="entry name" value="Epimerase_deHydtase"/>
</dbReference>
<feature type="domain" description="NAD-dependent epimerase/dehydratase" evidence="1">
    <location>
        <begin position="162"/>
        <end position="281"/>
    </location>
</feature>
<evidence type="ECO:0000259" key="1">
    <source>
        <dbReference type="Pfam" id="PF01370"/>
    </source>
</evidence>
<dbReference type="Gene3D" id="3.40.50.720">
    <property type="entry name" value="NAD(P)-binding Rossmann-like Domain"/>
    <property type="match status" value="1"/>
</dbReference>
<gene>
    <name evidence="2" type="ORF">RND61_14095</name>
</gene>
<dbReference type="SUPFAM" id="SSF51735">
    <property type="entry name" value="NAD(P)-binding Rossmann-fold domains"/>
    <property type="match status" value="1"/>
</dbReference>
<sequence length="367" mass="39976">MYDTHMKELVGRTVLVTGGAGLIGSRIVGYLRQAGARPISLCTLDAYPRHTYRDLFGVDPTDPDVIVGNIQNPGLLRKVLAECDYVIHAAALADVAACTRTPLAAIHTNVIGTQVLLDAVAACERIRRLVFVSSASVYGNGTPEDRARPCEEYRTVRKLLETVYGRVPPQFHEHTALRPMSVYANTKAWGETQTALTLGAPGSSYTIVRYFSVYGEPQVVKENSHSWVVAWFATRAALGLPLLLNGGGHQVRDLIHVDDVAAATVRALVAPRAHNETINIGTGSPTTIRTVAELVAERYPKTRFVETPMPPGDPLGGYATTHRMEAVLGWRPTITLKEGVTRYTNWLDKTPGAIPKWLRAESEASTA</sequence>
<dbReference type="RefSeq" id="WP_315878272.1">
    <property type="nucleotide sequence ID" value="NZ_JAWCTQ010000015.1"/>
</dbReference>
<accession>A0ABU3QLC9</accession>
<name>A0ABU3QLC9_9ACTN</name>
<evidence type="ECO:0000313" key="2">
    <source>
        <dbReference type="EMBL" id="MDT9683197.1"/>
    </source>
</evidence>
<keyword evidence="3" id="KW-1185">Reference proteome</keyword>
<dbReference type="Proteomes" id="UP001250181">
    <property type="component" value="Unassembled WGS sequence"/>
</dbReference>